<dbReference type="KEGG" id="hha:Hhal_0790"/>
<reference evidence="1 2" key="2">
    <citation type="journal article" date="2013" name="Stand. Genomic Sci.">
        <title>Complete genome sequence of Halorhodospira halophila SL1.</title>
        <authorList>
            <person name="Challacombe J.F."/>
            <person name="Majid S."/>
            <person name="Deole R."/>
            <person name="Brettin T.S."/>
            <person name="Bruce D."/>
            <person name="Delano S.F."/>
            <person name="Detter J.C."/>
            <person name="Gleasner C.D."/>
            <person name="Han C.S."/>
            <person name="Misra M."/>
            <person name="Reitenga K.G."/>
            <person name="Mikhailova N."/>
            <person name="Woyke T."/>
            <person name="Pitluck S."/>
            <person name="Nolan M."/>
            <person name="Land M.L."/>
            <person name="Saunders E."/>
            <person name="Tapia R."/>
            <person name="Lapidus A."/>
            <person name="Ivanova N."/>
            <person name="Hoff W.D."/>
        </authorList>
    </citation>
    <scope>NUCLEOTIDE SEQUENCE [LARGE SCALE GENOMIC DNA]</scope>
    <source>
        <strain evidence="2">DSM 244 / SL1</strain>
    </source>
</reference>
<dbReference type="EMBL" id="CP000544">
    <property type="protein sequence ID" value="ABM61566.1"/>
    <property type="molecule type" value="Genomic_DNA"/>
</dbReference>
<sequence length="129" mass="14696">MSQPTPDHDQDFKNLIVDYPREAIGFFAGQEAARVDENARVLPIRQEQLKERLGHHYRELDDNEHKLFRQRYPDEEAIMTGIGSPAACPRPTRISPTWRAIPATGRRSPSRRACGALFGSWAFGEHLKA</sequence>
<dbReference type="Proteomes" id="UP000000647">
    <property type="component" value="Chromosome"/>
</dbReference>
<accession>A1WV54</accession>
<dbReference type="STRING" id="349124.Hhal_0790"/>
<evidence type="ECO:0000313" key="2">
    <source>
        <dbReference type="Proteomes" id="UP000000647"/>
    </source>
</evidence>
<organism evidence="1 2">
    <name type="scientific">Halorhodospira halophila (strain DSM 244 / SL1)</name>
    <name type="common">Ectothiorhodospira halophila (strain DSM 244 / SL1)</name>
    <dbReference type="NCBI Taxonomy" id="349124"/>
    <lineage>
        <taxon>Bacteria</taxon>
        <taxon>Pseudomonadati</taxon>
        <taxon>Pseudomonadota</taxon>
        <taxon>Gammaproteobacteria</taxon>
        <taxon>Chromatiales</taxon>
        <taxon>Ectothiorhodospiraceae</taxon>
        <taxon>Halorhodospira</taxon>
    </lineage>
</organism>
<dbReference type="eggNOG" id="COG5464">
    <property type="taxonomic scope" value="Bacteria"/>
</dbReference>
<protein>
    <submittedName>
        <fullName evidence="1">Uncharacterized protein</fullName>
    </submittedName>
</protein>
<dbReference type="HOGENOM" id="CLU_1945765_0_0_6"/>
<dbReference type="AlphaFoldDB" id="A1WV54"/>
<proteinExistence type="predicted"/>
<evidence type="ECO:0000313" key="1">
    <source>
        <dbReference type="EMBL" id="ABM61566.1"/>
    </source>
</evidence>
<reference evidence="2" key="1">
    <citation type="submission" date="2006-12" db="EMBL/GenBank/DDBJ databases">
        <title>Complete sequence of Halorhodospira halophila SL1.</title>
        <authorList>
            <consortium name="US DOE Joint Genome Institute"/>
            <person name="Copeland A."/>
            <person name="Lucas S."/>
            <person name="Lapidus A."/>
            <person name="Barry K."/>
            <person name="Detter J.C."/>
            <person name="Glavina del Rio T."/>
            <person name="Hammon N."/>
            <person name="Israni S."/>
            <person name="Dalin E."/>
            <person name="Tice H."/>
            <person name="Pitluck S."/>
            <person name="Saunders E."/>
            <person name="Brettin T."/>
            <person name="Bruce D."/>
            <person name="Han C."/>
            <person name="Tapia R."/>
            <person name="Schmutz J."/>
            <person name="Larimer F."/>
            <person name="Land M."/>
            <person name="Hauser L."/>
            <person name="Kyrpides N."/>
            <person name="Mikhailova N."/>
            <person name="Hoff W."/>
            <person name="Richardson P."/>
        </authorList>
    </citation>
    <scope>NUCLEOTIDE SEQUENCE [LARGE SCALE GENOMIC DNA]</scope>
    <source>
        <strain evidence="2">DSM 244 / SL1</strain>
    </source>
</reference>
<name>A1WV54_HALHL</name>
<keyword evidence="2" id="KW-1185">Reference proteome</keyword>
<gene>
    <name evidence="1" type="ordered locus">Hhal_0790</name>
</gene>